<organism evidence="2 3">
    <name type="scientific">Porcisia hertigi</name>
    <dbReference type="NCBI Taxonomy" id="2761500"/>
    <lineage>
        <taxon>Eukaryota</taxon>
        <taxon>Discoba</taxon>
        <taxon>Euglenozoa</taxon>
        <taxon>Kinetoplastea</taxon>
        <taxon>Metakinetoplastina</taxon>
        <taxon>Trypanosomatida</taxon>
        <taxon>Trypanosomatidae</taxon>
        <taxon>Leishmaniinae</taxon>
        <taxon>Porcisia</taxon>
    </lineage>
</organism>
<dbReference type="Proteomes" id="UP000674318">
    <property type="component" value="Unassembled WGS sequence"/>
</dbReference>
<evidence type="ECO:0000313" key="3">
    <source>
        <dbReference type="Proteomes" id="UP000674318"/>
    </source>
</evidence>
<sequence>MEIPADLVDRGLTDTARTAVDPYDERHRQANALATWERQKEAWRRMQKHLVAATTTTTTSSRAARKGGASKALNFTEATPAARAKREDFGLLFVARPDTPQKGSFAWEGMLRCTDARLARRLVPIGRTAFPYRLHSEVRDPGMLPDDHMLYARVVSEGDVAAAENTTPGPHTATSSTLLGMQQRAVAQSRVRATTKSPVDDASKGITGSRLTCMVPQNYEGKGAASYYEYRLRQFFPYLQERLNHFLQPRTFLQVEGHRAPYASAEEPEAQKHEWTAARPLSASGVEFYLPPPQTQMWASIPASALQSRTVSTLQPTDGARKGVDSNSVAVGSVPSHDLRSRSNVSNHNHAADADDKLVGDAAIAIESTSGGTLSDTTMPETPYDASPSALDGREHETSARKSKVVLASPLHPLRVKRDGVALRDQPSQTGGVEGEERVQTPGPAVELSTHSLFFETRPHELLQGTVTLYNTGTTTIYYSLMPVNVVEEHLRRSSHDSGVTTAANGKVAEPRPREEWNGREGRQHMQDEQDGVTATSITHTLAVHQRIARETFFPISSPMDGVVLPGEDGVFAFSVRANRPGLFQHTYELLTVPPAPLRIFIRLRALVRRDQPSWEWLAAPVAQAIEAKVAVDAQRRLVQTISLNDTAIEQSALSAHIKTLDEAADVARAAERKRRRAQEDAWHIANRFTFDYIPYVAAVYDKLEQLYTVVQEVYCRLSKSKVATGTDASIFTLDKVPSVFDTTVKQSASPAALRTEVTSPQQDPTQPAAGGPAQWDGSLLLLVQQMMLVRDTPTRQMFFDAFLVLLRAARASRQRTSSSVSAENIDQESPSLPTLLTRAAEALADSVHDRRAAMLERECENILGKRLTAASTNFMQSFAATSGAHTLRSAGAPTDPAKASSSSGLTERTHSGNSKKRTVTPRGKGAAAAAATSADGPATFHVPSQRITEVTKAQRIVLDSIPTEELLGFSAIQADPKSAAVLEAMEKVTVHAQRELELKAERDATIKLYTAQFLEVIDVACGRGPLSACTAARLAELEDIQTSRLLPIDLSADTVLPLTTGKGNKRK</sequence>
<feature type="compositionally biased region" description="Basic and acidic residues" evidence="1">
    <location>
        <begin position="509"/>
        <end position="528"/>
    </location>
</feature>
<evidence type="ECO:0000313" key="2">
    <source>
        <dbReference type="EMBL" id="KAG5504383.1"/>
    </source>
</evidence>
<dbReference type="EMBL" id="JAFJZO010000023">
    <property type="protein sequence ID" value="KAG5504383.1"/>
    <property type="molecule type" value="Genomic_DNA"/>
</dbReference>
<dbReference type="RefSeq" id="XP_067757006.1">
    <property type="nucleotide sequence ID" value="XM_067900806.1"/>
</dbReference>
<reference evidence="2 3" key="1">
    <citation type="submission" date="2021-02" db="EMBL/GenBank/DDBJ databases">
        <title>Porcisia hertigi Genome sequencing and assembly.</title>
        <authorList>
            <person name="Almutairi H."/>
            <person name="Gatherer D."/>
        </authorList>
    </citation>
    <scope>NUCLEOTIDE SEQUENCE [LARGE SCALE GENOMIC DNA]</scope>
    <source>
        <strain evidence="2 3">C119</strain>
    </source>
</reference>
<gene>
    <name evidence="2" type="ORF">JKF63_04834</name>
</gene>
<dbReference type="GeneID" id="94290883"/>
<protein>
    <submittedName>
        <fullName evidence="2">Uncharacterized protein</fullName>
    </submittedName>
</protein>
<feature type="compositionally biased region" description="Polar residues" evidence="1">
    <location>
        <begin position="369"/>
        <end position="380"/>
    </location>
</feature>
<feature type="region of interest" description="Disordered" evidence="1">
    <location>
        <begin position="310"/>
        <end position="356"/>
    </location>
</feature>
<dbReference type="InterPro" id="IPR032707">
    <property type="entry name" value="MYCBPAP"/>
</dbReference>
<feature type="region of interest" description="Disordered" evidence="1">
    <location>
        <begin position="886"/>
        <end position="943"/>
    </location>
</feature>
<feature type="region of interest" description="Disordered" evidence="1">
    <location>
        <begin position="493"/>
        <end position="530"/>
    </location>
</feature>
<dbReference type="AlphaFoldDB" id="A0A836LHY1"/>
<keyword evidence="3" id="KW-1185">Reference proteome</keyword>
<evidence type="ECO:0000256" key="1">
    <source>
        <dbReference type="SAM" id="MobiDB-lite"/>
    </source>
</evidence>
<dbReference type="OrthoDB" id="273750at2759"/>
<dbReference type="KEGG" id="phet:94290883"/>
<dbReference type="PANTHER" id="PTHR48421:SF1">
    <property type="entry name" value="MYCBP-ASSOCIATED PROTEIN"/>
    <property type="match status" value="1"/>
</dbReference>
<feature type="region of interest" description="Disordered" evidence="1">
    <location>
        <begin position="751"/>
        <end position="773"/>
    </location>
</feature>
<feature type="compositionally biased region" description="Polar residues" evidence="1">
    <location>
        <begin position="757"/>
        <end position="766"/>
    </location>
</feature>
<name>A0A836LHY1_9TRYP</name>
<accession>A0A836LHY1</accession>
<dbReference type="PANTHER" id="PTHR48421">
    <property type="entry name" value="MYCBP-ASSOCIATED PROTEIN"/>
    <property type="match status" value="1"/>
</dbReference>
<proteinExistence type="predicted"/>
<comment type="caution">
    <text evidence="2">The sequence shown here is derived from an EMBL/GenBank/DDBJ whole genome shotgun (WGS) entry which is preliminary data.</text>
</comment>
<feature type="region of interest" description="Disordered" evidence="1">
    <location>
        <begin position="369"/>
        <end position="398"/>
    </location>
</feature>